<sequence length="39" mass="3991">MSSAVSRTGEAASTNSRIRNHGQNPAMTGNAPSIFSTLA</sequence>
<evidence type="ECO:0000313" key="2">
    <source>
        <dbReference type="EMBL" id="SBO94198.1"/>
    </source>
</evidence>
<proteinExistence type="predicted"/>
<evidence type="ECO:0000256" key="1">
    <source>
        <dbReference type="SAM" id="MobiDB-lite"/>
    </source>
</evidence>
<gene>
    <name evidence="2" type="ORF">BN4615_P3714</name>
</gene>
<dbReference type="AlphaFoldDB" id="A0A1M4E650"/>
<protein>
    <submittedName>
        <fullName evidence="2">Uncharacterized protein</fullName>
    </submittedName>
</protein>
<name>A0A1M4E650_9ACTN</name>
<accession>A0A1M4E650</accession>
<dbReference type="EMBL" id="LT559118">
    <property type="protein sequence ID" value="SBO94198.1"/>
    <property type="molecule type" value="Genomic_DNA"/>
</dbReference>
<reference evidence="2" key="1">
    <citation type="submission" date="2016-04" db="EMBL/GenBank/DDBJ databases">
        <authorList>
            <person name="Evans L.H."/>
            <person name="Alamgir A."/>
            <person name="Owens N."/>
            <person name="Weber N.D."/>
            <person name="Virtaneva K."/>
            <person name="Barbian K."/>
            <person name="Babar A."/>
            <person name="Rosenke K."/>
        </authorList>
    </citation>
    <scope>NUCLEOTIDE SEQUENCE</scope>
    <source>
        <strain evidence="2">Nono1</strain>
    </source>
</reference>
<feature type="region of interest" description="Disordered" evidence="1">
    <location>
        <begin position="1"/>
        <end position="39"/>
    </location>
</feature>
<organism evidence="2">
    <name type="scientific">Nonomuraea gerenzanensis</name>
    <dbReference type="NCBI Taxonomy" id="93944"/>
    <lineage>
        <taxon>Bacteria</taxon>
        <taxon>Bacillati</taxon>
        <taxon>Actinomycetota</taxon>
        <taxon>Actinomycetes</taxon>
        <taxon>Streptosporangiales</taxon>
        <taxon>Streptosporangiaceae</taxon>
        <taxon>Nonomuraea</taxon>
    </lineage>
</organism>